<dbReference type="PANTHER" id="PTHR22754:SF32">
    <property type="entry name" value="DISCO-INTERACTING PROTEIN 2"/>
    <property type="match status" value="1"/>
</dbReference>
<dbReference type="InterPro" id="IPR037337">
    <property type="entry name" value="Dip2-like_dom"/>
</dbReference>
<feature type="domain" description="AMP-binding enzyme C-terminal" evidence="4">
    <location>
        <begin position="1414"/>
        <end position="1516"/>
    </location>
</feature>
<feature type="compositionally biased region" description="Basic and acidic residues" evidence="2">
    <location>
        <begin position="60"/>
        <end position="92"/>
    </location>
</feature>
<feature type="compositionally biased region" description="Polar residues" evidence="2">
    <location>
        <begin position="1367"/>
        <end position="1376"/>
    </location>
</feature>
<dbReference type="InterPro" id="IPR000873">
    <property type="entry name" value="AMP-dep_synth/lig_dom"/>
</dbReference>
<dbReference type="Pfam" id="PF23024">
    <property type="entry name" value="AMP-dom_DIP2-like"/>
    <property type="match status" value="1"/>
</dbReference>
<feature type="compositionally biased region" description="Polar residues" evidence="2">
    <location>
        <begin position="1384"/>
        <end position="1397"/>
    </location>
</feature>
<dbReference type="CDD" id="cd05905">
    <property type="entry name" value="Dip2"/>
    <property type="match status" value="2"/>
</dbReference>
<dbReference type="FunFam" id="3.30.300.30:FF:000001">
    <property type="entry name" value="DIP2 disco-interacting protein 2 homolog C"/>
    <property type="match status" value="1"/>
</dbReference>
<accession>A0A336LRA3</accession>
<sequence length="1525" mass="167140">MSYYAKVEVRQEAVQQALAALKNRPKPSLPMPSKRSSVLNRSPDRDRDDTDSSTDDESIPEERISTPDREYNLPRDHILTREQMKLPSRDHSSGGGHHKDRISERRPQNLPSHPTLSDTSSAGSPPAVHRNKNSYDMTDIPDLPPMRSCKNIFHINFVLDAAPDITQFNNTKRGMGADRVTRYVNLNQSEPGDTSTAGRWKVSAKIQQLLNTLKRPKRRPLPEFYEDNDIELEIAANPKDPNAPKPEGNTMTPVQGEQLVIPSGLPRTLEQAVQRYGTSSFKAPMATVLDPNGKMTTTLTYGKLLSRAQKIAYALSTKTFSKGAEQFTLKPGDRVALVYPNADPLNFLTAWYGCMFRGLVPLPIELPLSTSDSPPQQVGFLLSSCGVQVALTTEACLKGLPKSTTGEVTKLKGWPRLHWFVTEHLPKTPKDYNPTNQRISEDSTAYIEYTTDKDGSVMGVTVSRQSMINHCRALTMACHYTEGETTVCVLDFKREVGLWHSVLTSVLNGMHVLFIPYALMKLRPSSWMQLITKYRASCCLVKSRDLHWGLLATKDHKDISLASLRMLLVADGANPWSLSSCDQFLSVFQSKGLRPDTICPCASSSEVFTVSLRRPGRSTGGFSQSATGRGVLSMAALSHGVVRVDSEDSLTSLTLQDCGQVMPAAQMVVVNAEGPPYLCKTDQVGEICVTSGSTGTAYYGLDGLSNATFKVQPLNEPLPVKEGETPVPGKPIGEESYVRSGLLGFLGPGGLVFVCGSRDGLMTVTGRKHNADDIIATVLAVEPMRFIYRGRIAVFSIKVLRDERVCVIAEQRPDCSEEESFQWMSRVLQAVDSIHQVGIYCLALVPPNHLPKTPLGGIHLCEARRRFMEGSLHPANVLMCPHTCVTNLPKPRDLHQGSLPHQASISGTSSSGCVTDTSVGPASVMVGNLVQGNRLASAQGRDMGLADDTERKHQLITGVLRWRANTSPDHVLYTLLNSKGAVARTLTCSELHKRAEKIAALLQERGKVNPGDHVALIFPPGLDLICAFYGCLYLGAIPITIRPPHPQNLMTTLPTVRMIVDVSKSGIVLSIQSIIKLLKSREAATSIDPKSWPLILDIDDNPKRKLTTIANATLDSTAYIDFSVSTCGRLSGVIITHRSLSSLCASLKLACELYPSRHVALCLDPYCGLGFSMWTLISVYSGHHSILIAPYEVEANPSLWLSTLSQYRVRDTFCSYGIGTQYAMRVSTSFGCRVNPAICVQGASSAESAQVYVDLRALRNNRVALVERGAPNSLCIVESGKLLPGVKVIISNPDTKGQCGDSHLGEIWVQSPHNSNGYFTIYGDETDYNDHFNAKLVTGCSTTETWARTGYLGFLRRTECSQAGSVLDETTPSIASRDSDNDSLHSSQSHIPHQVTTGDSELHDAVYIVGSLDELITLRGMNYHPIDIEMSVLRCHKKIAECATFTWTNLLVVVVELDGNESEALDLVPLVTNTVLEEHQLIVGVVVVVDPGVVPINSRGEKQRMHLRDGFLADQLDPIYVAYNM</sequence>
<reference evidence="5" key="1">
    <citation type="submission" date="2018-04" db="EMBL/GenBank/DDBJ databases">
        <authorList>
            <person name="Go L.Y."/>
            <person name="Mitchell J.A."/>
        </authorList>
    </citation>
    <scope>NUCLEOTIDE SEQUENCE</scope>
    <source>
        <tissue evidence="5">Whole organism</tissue>
    </source>
</reference>
<gene>
    <name evidence="6" type="primary">CSON001807</name>
</gene>
<feature type="compositionally biased region" description="Polar residues" evidence="2">
    <location>
        <begin position="109"/>
        <end position="123"/>
    </location>
</feature>
<evidence type="ECO:0000259" key="3">
    <source>
        <dbReference type="Pfam" id="PF00501"/>
    </source>
</evidence>
<evidence type="ECO:0000256" key="2">
    <source>
        <dbReference type="SAM" id="MobiDB-lite"/>
    </source>
</evidence>
<dbReference type="Gene3D" id="3.30.300.30">
    <property type="match status" value="2"/>
</dbReference>
<dbReference type="Pfam" id="PF00501">
    <property type="entry name" value="AMP-binding"/>
    <property type="match status" value="2"/>
</dbReference>
<dbReference type="InterPro" id="IPR045851">
    <property type="entry name" value="AMP-bd_C_sf"/>
</dbReference>
<feature type="region of interest" description="Disordered" evidence="2">
    <location>
        <begin position="20"/>
        <end position="139"/>
    </location>
</feature>
<dbReference type="OMA" id="CERPQVA"/>
<dbReference type="PANTHER" id="PTHR22754">
    <property type="entry name" value="DISCO-INTERACTING PROTEIN 2 DIP2 -RELATED"/>
    <property type="match status" value="1"/>
</dbReference>
<dbReference type="EMBL" id="UFQT01000128">
    <property type="protein sequence ID" value="SSX20566.1"/>
    <property type="molecule type" value="Genomic_DNA"/>
</dbReference>
<name>A0A336LRA3_CULSO</name>
<organism evidence="6">
    <name type="scientific">Culicoides sonorensis</name>
    <name type="common">Biting midge</name>
    <dbReference type="NCBI Taxonomy" id="179676"/>
    <lineage>
        <taxon>Eukaryota</taxon>
        <taxon>Metazoa</taxon>
        <taxon>Ecdysozoa</taxon>
        <taxon>Arthropoda</taxon>
        <taxon>Hexapoda</taxon>
        <taxon>Insecta</taxon>
        <taxon>Pterygota</taxon>
        <taxon>Neoptera</taxon>
        <taxon>Endopterygota</taxon>
        <taxon>Diptera</taxon>
        <taxon>Nematocera</taxon>
        <taxon>Chironomoidea</taxon>
        <taxon>Ceratopogonidae</taxon>
        <taxon>Ceratopogoninae</taxon>
        <taxon>Culicoides</taxon>
        <taxon>Monoculicoides</taxon>
    </lineage>
</organism>
<feature type="domain" description="AMP-dependent synthetase/ligase" evidence="3">
    <location>
        <begin position="961"/>
        <end position="1214"/>
    </location>
</feature>
<feature type="domain" description="AMP-dependent synthetase/ligase" evidence="3">
    <location>
        <begin position="294"/>
        <end position="589"/>
    </location>
</feature>
<evidence type="ECO:0000259" key="4">
    <source>
        <dbReference type="Pfam" id="PF23024"/>
    </source>
</evidence>
<evidence type="ECO:0000256" key="1">
    <source>
        <dbReference type="ARBA" id="ARBA00007735"/>
    </source>
</evidence>
<dbReference type="SUPFAM" id="SSF56801">
    <property type="entry name" value="Acetyl-CoA synthetase-like"/>
    <property type="match status" value="2"/>
</dbReference>
<proteinExistence type="inferred from homology"/>
<evidence type="ECO:0000313" key="6">
    <source>
        <dbReference type="EMBL" id="SSX20566.1"/>
    </source>
</evidence>
<dbReference type="Gene3D" id="3.40.50.12780">
    <property type="entry name" value="N-terminal domain of ligase-like"/>
    <property type="match status" value="2"/>
</dbReference>
<dbReference type="EMBL" id="UFQS01000128">
    <property type="protein sequence ID" value="SSX00186.1"/>
    <property type="molecule type" value="Genomic_DNA"/>
</dbReference>
<reference evidence="6" key="2">
    <citation type="submission" date="2018-07" db="EMBL/GenBank/DDBJ databases">
        <authorList>
            <person name="Quirk P.G."/>
            <person name="Krulwich T.A."/>
        </authorList>
    </citation>
    <scope>NUCLEOTIDE SEQUENCE</scope>
</reference>
<dbReference type="InterPro" id="IPR042099">
    <property type="entry name" value="ANL_N_sf"/>
</dbReference>
<evidence type="ECO:0000313" key="5">
    <source>
        <dbReference type="EMBL" id="SSX00186.1"/>
    </source>
</evidence>
<dbReference type="VEuPathDB" id="VectorBase:CSON001807"/>
<comment type="similarity">
    <text evidence="1">Belongs to the DIP2 family.</text>
</comment>
<feature type="region of interest" description="Disordered" evidence="2">
    <location>
        <begin position="1367"/>
        <end position="1397"/>
    </location>
</feature>
<protein>
    <submittedName>
        <fullName evidence="6">CSON001807 protein</fullName>
    </submittedName>
</protein>
<dbReference type="InterPro" id="IPR025110">
    <property type="entry name" value="AMP-bd_C"/>
</dbReference>